<keyword evidence="5 6" id="KW-0472">Membrane</keyword>
<accession>A0A6P6FSH7</accession>
<feature type="transmembrane region" description="Helical" evidence="6">
    <location>
        <begin position="346"/>
        <end position="375"/>
    </location>
</feature>
<evidence type="ECO:0000313" key="8">
    <source>
        <dbReference type="Proteomes" id="UP001652623"/>
    </source>
</evidence>
<organism evidence="8 9">
    <name type="scientific">Ziziphus jujuba</name>
    <name type="common">Chinese jujube</name>
    <name type="synonym">Ziziphus sativa</name>
    <dbReference type="NCBI Taxonomy" id="326968"/>
    <lineage>
        <taxon>Eukaryota</taxon>
        <taxon>Viridiplantae</taxon>
        <taxon>Streptophyta</taxon>
        <taxon>Embryophyta</taxon>
        <taxon>Tracheophyta</taxon>
        <taxon>Spermatophyta</taxon>
        <taxon>Magnoliopsida</taxon>
        <taxon>eudicotyledons</taxon>
        <taxon>Gunneridae</taxon>
        <taxon>Pentapetalae</taxon>
        <taxon>rosids</taxon>
        <taxon>fabids</taxon>
        <taxon>Rosales</taxon>
        <taxon>Rhamnaceae</taxon>
        <taxon>Paliureae</taxon>
        <taxon>Ziziphus</taxon>
    </lineage>
</organism>
<dbReference type="RefSeq" id="XP_024924778.3">
    <property type="nucleotide sequence ID" value="XM_025069010.3"/>
</dbReference>
<feature type="transmembrane region" description="Helical" evidence="6">
    <location>
        <begin position="387"/>
        <end position="416"/>
    </location>
</feature>
<protein>
    <recommendedName>
        <fullName evidence="6">Choline transporter-like protein</fullName>
    </recommendedName>
</protein>
<feature type="compositionally biased region" description="Pro residues" evidence="7">
    <location>
        <begin position="454"/>
        <end position="467"/>
    </location>
</feature>
<dbReference type="GeneID" id="112489898"/>
<reference evidence="9" key="1">
    <citation type="submission" date="2025-08" db="UniProtKB">
        <authorList>
            <consortium name="RefSeq"/>
        </authorList>
    </citation>
    <scope>IDENTIFICATION</scope>
    <source>
        <tissue evidence="9">Seedling</tissue>
    </source>
</reference>
<evidence type="ECO:0000256" key="2">
    <source>
        <dbReference type="ARBA" id="ARBA00007168"/>
    </source>
</evidence>
<feature type="transmembrane region" description="Helical" evidence="6">
    <location>
        <begin position="41"/>
        <end position="63"/>
    </location>
</feature>
<evidence type="ECO:0000256" key="5">
    <source>
        <dbReference type="ARBA" id="ARBA00023136"/>
    </source>
</evidence>
<dbReference type="InParanoid" id="A0A6P6FSH7"/>
<feature type="transmembrane region" description="Helical" evidence="6">
    <location>
        <begin position="133"/>
        <end position="155"/>
    </location>
</feature>
<dbReference type="InterPro" id="IPR007603">
    <property type="entry name" value="Choline_transptr-like"/>
</dbReference>
<feature type="transmembrane region" description="Helical" evidence="6">
    <location>
        <begin position="107"/>
        <end position="126"/>
    </location>
</feature>
<evidence type="ECO:0000256" key="3">
    <source>
        <dbReference type="ARBA" id="ARBA00022692"/>
    </source>
</evidence>
<comment type="subcellular location">
    <subcellularLocation>
        <location evidence="6">Cell membrane</location>
        <topology evidence="6">Multi-pass membrane protein</topology>
    </subcellularLocation>
    <subcellularLocation>
        <location evidence="1">Membrane</location>
        <topology evidence="1">Multi-pass membrane protein</topology>
    </subcellularLocation>
</comment>
<feature type="transmembrane region" description="Helical" evidence="6">
    <location>
        <begin position="175"/>
        <end position="198"/>
    </location>
</feature>
<comment type="similarity">
    <text evidence="2 6">Belongs to the CTL (choline transporter-like) family.</text>
</comment>
<evidence type="ECO:0000313" key="9">
    <source>
        <dbReference type="RefSeq" id="XP_024924778.3"/>
    </source>
</evidence>
<keyword evidence="3 6" id="KW-0812">Transmembrane</keyword>
<dbReference type="Pfam" id="PF04515">
    <property type="entry name" value="Choline_transpo"/>
    <property type="match status" value="1"/>
</dbReference>
<sequence length="467" mass="52843">MNCHFFEVPVFHIWTWFIEDMQEPQLRIRVPTSKLTMFFKYFFYLQCFLMVILTIYFGPYAIFSSGGHPFHRMKWFAPMLTSGGIAVLLGFLWQWVIARKPATAVGMHFWLINCTPTWILGLLLIAMYTPGSLAAGIIVLVCGLIQSLYCCWITSRVNYAKRVLSAATANPPAKLNAILIPTMLYSILYACLLVSGILGITATRKPVYRIIIPVILLSLVWTMTVIRNVILVTISGIKYIRYVRKSTVQTLPELWDYLDNSMGYICIASAVVPVIEFIRLTARMRLLARFNSEFLLSCANWYSSWAARMIMFGNRWGFVHVGVYSQAIKEASIDTLGQLRRAKMEVLILSDLTGPFCFLSAVAGGATCSLVGGIWTFAVEKSYATEITLYAFLIGYLMIQLAMAWPHACILAYYVAYSERPQHFQNDTTIPDRMEELQRENEEKKDEGSSAPPSTAPPTPSPQPHRS</sequence>
<dbReference type="PANTHER" id="PTHR12385:SF84">
    <property type="entry name" value="CHOLINE TRANSPORTER-LIKE PROTEIN"/>
    <property type="match status" value="1"/>
</dbReference>
<feature type="transmembrane region" description="Helical" evidence="6">
    <location>
        <begin position="75"/>
        <end position="95"/>
    </location>
</feature>
<gene>
    <name evidence="9" type="primary">LOC112489898</name>
</gene>
<comment type="function">
    <text evidence="6">Choline transporter.</text>
</comment>
<feature type="region of interest" description="Disordered" evidence="7">
    <location>
        <begin position="425"/>
        <end position="467"/>
    </location>
</feature>
<dbReference type="GO" id="GO:0005886">
    <property type="term" value="C:plasma membrane"/>
    <property type="evidence" value="ECO:0007669"/>
    <property type="project" value="UniProtKB-SubCell"/>
</dbReference>
<evidence type="ECO:0000256" key="7">
    <source>
        <dbReference type="SAM" id="MobiDB-lite"/>
    </source>
</evidence>
<feature type="compositionally biased region" description="Basic and acidic residues" evidence="7">
    <location>
        <begin position="430"/>
        <end position="448"/>
    </location>
</feature>
<name>A0A6P6FSH7_ZIZJJ</name>
<dbReference type="KEGG" id="zju:112489898"/>
<dbReference type="AlphaFoldDB" id="A0A6P6FSH7"/>
<dbReference type="Proteomes" id="UP001652623">
    <property type="component" value="Chromosome 11"/>
</dbReference>
<dbReference type="PANTHER" id="PTHR12385">
    <property type="entry name" value="CHOLINE TRANSPORTER-LIKE (SLC FAMILY 44)"/>
    <property type="match status" value="1"/>
</dbReference>
<proteinExistence type="inferred from homology"/>
<feature type="transmembrane region" description="Helical" evidence="6">
    <location>
        <begin position="210"/>
        <end position="241"/>
    </location>
</feature>
<evidence type="ECO:0000256" key="6">
    <source>
        <dbReference type="RuleBase" id="RU368066"/>
    </source>
</evidence>
<keyword evidence="4 6" id="KW-1133">Transmembrane helix</keyword>
<dbReference type="GO" id="GO:0022857">
    <property type="term" value="F:transmembrane transporter activity"/>
    <property type="evidence" value="ECO:0007669"/>
    <property type="project" value="UniProtKB-UniRule"/>
</dbReference>
<evidence type="ECO:0000256" key="4">
    <source>
        <dbReference type="ARBA" id="ARBA00022989"/>
    </source>
</evidence>
<keyword evidence="8" id="KW-1185">Reference proteome</keyword>
<evidence type="ECO:0000256" key="1">
    <source>
        <dbReference type="ARBA" id="ARBA00004141"/>
    </source>
</evidence>